<dbReference type="GO" id="GO:0006355">
    <property type="term" value="P:regulation of DNA-templated transcription"/>
    <property type="evidence" value="ECO:0007669"/>
    <property type="project" value="InterPro"/>
</dbReference>
<dbReference type="SUPFAM" id="SSF46894">
    <property type="entry name" value="C-terminal effector domain of the bipartite response regulators"/>
    <property type="match status" value="1"/>
</dbReference>
<dbReference type="InterPro" id="IPR016032">
    <property type="entry name" value="Sig_transdc_resp-reg_C-effctor"/>
</dbReference>
<feature type="domain" description="HTH luxR-type" evidence="1">
    <location>
        <begin position="18"/>
        <end position="50"/>
    </location>
</feature>
<accession>A0A3N0IEP0</accession>
<dbReference type="EMBL" id="QIBZ01000006">
    <property type="protein sequence ID" value="RNM35471.1"/>
    <property type="molecule type" value="Genomic_DNA"/>
</dbReference>
<reference evidence="3" key="1">
    <citation type="submission" date="2018-05" db="EMBL/GenBank/DDBJ databases">
        <title>Genome Sequencing of selected type strains of the family Eggerthellaceae.</title>
        <authorList>
            <person name="Danylec N."/>
            <person name="Stoll D.A."/>
            <person name="Doetsch A."/>
            <person name="Huch M."/>
        </authorList>
    </citation>
    <scope>NUCLEOTIDE SEQUENCE [LARGE SCALE GENOMIC DNA]</scope>
    <source>
        <strain evidence="3">DSM 22006</strain>
    </source>
</reference>
<sequence>MASRFLRFTEAFRSRPYICEALYVSDGTVKTHISHIYRKFDVHGRQELLDAVQSELAHFEPTEFIDIEN</sequence>
<dbReference type="Gene3D" id="1.10.10.10">
    <property type="entry name" value="Winged helix-like DNA-binding domain superfamily/Winged helix DNA-binding domain"/>
    <property type="match status" value="1"/>
</dbReference>
<organism evidence="2 3">
    <name type="scientific">Slackia isoflavoniconvertens</name>
    <dbReference type="NCBI Taxonomy" id="572010"/>
    <lineage>
        <taxon>Bacteria</taxon>
        <taxon>Bacillati</taxon>
        <taxon>Actinomycetota</taxon>
        <taxon>Coriobacteriia</taxon>
        <taxon>Eggerthellales</taxon>
        <taxon>Eggerthellaceae</taxon>
        <taxon>Slackia</taxon>
    </lineage>
</organism>
<dbReference type="Pfam" id="PF00196">
    <property type="entry name" value="GerE"/>
    <property type="match status" value="1"/>
</dbReference>
<dbReference type="GO" id="GO:0003677">
    <property type="term" value="F:DNA binding"/>
    <property type="evidence" value="ECO:0007669"/>
    <property type="project" value="InterPro"/>
</dbReference>
<dbReference type="Proteomes" id="UP000271472">
    <property type="component" value="Unassembled WGS sequence"/>
</dbReference>
<comment type="caution">
    <text evidence="2">The sequence shown here is derived from an EMBL/GenBank/DDBJ whole genome shotgun (WGS) entry which is preliminary data.</text>
</comment>
<protein>
    <recommendedName>
        <fullName evidence="1">HTH luxR-type domain-containing protein</fullName>
    </recommendedName>
</protein>
<evidence type="ECO:0000259" key="1">
    <source>
        <dbReference type="Pfam" id="PF00196"/>
    </source>
</evidence>
<name>A0A3N0IEP0_9ACTN</name>
<dbReference type="AlphaFoldDB" id="A0A3N0IEP0"/>
<proteinExistence type="predicted"/>
<dbReference type="InterPro" id="IPR000792">
    <property type="entry name" value="Tscrpt_reg_LuxR_C"/>
</dbReference>
<gene>
    <name evidence="2" type="ORF">DMP05_04795</name>
</gene>
<dbReference type="OrthoDB" id="9808843at2"/>
<dbReference type="InterPro" id="IPR036388">
    <property type="entry name" value="WH-like_DNA-bd_sf"/>
</dbReference>
<evidence type="ECO:0000313" key="2">
    <source>
        <dbReference type="EMBL" id="RNM35471.1"/>
    </source>
</evidence>
<keyword evidence="3" id="KW-1185">Reference proteome</keyword>
<evidence type="ECO:0000313" key="3">
    <source>
        <dbReference type="Proteomes" id="UP000271472"/>
    </source>
</evidence>